<feature type="transmembrane region" description="Helical" evidence="8">
    <location>
        <begin position="335"/>
        <end position="351"/>
    </location>
</feature>
<evidence type="ECO:0000256" key="1">
    <source>
        <dbReference type="ARBA" id="ARBA00004651"/>
    </source>
</evidence>
<dbReference type="Pfam" id="PF13231">
    <property type="entry name" value="PMT_2"/>
    <property type="match status" value="1"/>
</dbReference>
<comment type="subcellular location">
    <subcellularLocation>
        <location evidence="1">Cell membrane</location>
        <topology evidence="1">Multi-pass membrane protein</topology>
    </subcellularLocation>
</comment>
<dbReference type="AlphaFoldDB" id="A0A059FKN7"/>
<evidence type="ECO:0000256" key="5">
    <source>
        <dbReference type="ARBA" id="ARBA00022692"/>
    </source>
</evidence>
<keyword evidence="6 8" id="KW-1133">Transmembrane helix</keyword>
<evidence type="ECO:0000256" key="8">
    <source>
        <dbReference type="SAM" id="Phobius"/>
    </source>
</evidence>
<keyword evidence="7 8" id="KW-0472">Membrane</keyword>
<keyword evidence="2" id="KW-1003">Cell membrane</keyword>
<keyword evidence="11" id="KW-1185">Reference proteome</keyword>
<dbReference type="InterPro" id="IPR038731">
    <property type="entry name" value="RgtA/B/C-like"/>
</dbReference>
<feature type="transmembrane region" description="Helical" evidence="8">
    <location>
        <begin position="285"/>
        <end position="304"/>
    </location>
</feature>
<keyword evidence="5 8" id="KW-0812">Transmembrane</keyword>
<evidence type="ECO:0000256" key="3">
    <source>
        <dbReference type="ARBA" id="ARBA00022676"/>
    </source>
</evidence>
<evidence type="ECO:0000256" key="2">
    <source>
        <dbReference type="ARBA" id="ARBA00022475"/>
    </source>
</evidence>
<dbReference type="GO" id="GO:0009103">
    <property type="term" value="P:lipopolysaccharide biosynthetic process"/>
    <property type="evidence" value="ECO:0007669"/>
    <property type="project" value="UniProtKB-ARBA"/>
</dbReference>
<dbReference type="STRING" id="1280952.HJA_01815"/>
<dbReference type="RefSeq" id="WP_051597245.1">
    <property type="nucleotide sequence ID" value="NZ_ARYJ01000001.1"/>
</dbReference>
<evidence type="ECO:0000313" key="10">
    <source>
        <dbReference type="EMBL" id="KCZ91235.1"/>
    </source>
</evidence>
<organism evidence="10 11">
    <name type="scientific">Hyphomonas jannaschiana VP2</name>
    <dbReference type="NCBI Taxonomy" id="1280952"/>
    <lineage>
        <taxon>Bacteria</taxon>
        <taxon>Pseudomonadati</taxon>
        <taxon>Pseudomonadota</taxon>
        <taxon>Alphaproteobacteria</taxon>
        <taxon>Hyphomonadales</taxon>
        <taxon>Hyphomonadaceae</taxon>
        <taxon>Hyphomonas</taxon>
    </lineage>
</organism>
<comment type="caution">
    <text evidence="10">The sequence shown here is derived from an EMBL/GenBank/DDBJ whole genome shotgun (WGS) entry which is preliminary data.</text>
</comment>
<evidence type="ECO:0000256" key="4">
    <source>
        <dbReference type="ARBA" id="ARBA00022679"/>
    </source>
</evidence>
<keyword evidence="3" id="KW-0328">Glycosyltransferase</keyword>
<dbReference type="EMBL" id="ARYJ01000001">
    <property type="protein sequence ID" value="KCZ91235.1"/>
    <property type="molecule type" value="Genomic_DNA"/>
</dbReference>
<sequence>MMESPGESTTDWRRITYLALLILLALRVLLLAVSPLNLYADEAQYWRWGETLDWGYYSKPPMIAWLIHAVTSVFGNAEWAVRLPAPFLHTAGAIFLFHLGRDMYGGRTGMLAALGYALMPAVVLSSAVISTDGVLMPFWCAALFCFWRLRAGKGSWVSAAGLGLAIGAGLLSKYAMIYFLIGIVLTLLIDRDSRRALISGHGLLMLGLAALVFAPHMAWNAAHDFETVSHTVDNANLGGDLINPENALTFLVDQLGVFGPVSFLALVFGLFAVRSQDEGIMGRDRWLLCFILPVLVIILGQAVLSRANANWAATAYPAASVLVAAWLIRARANRKLWFIVAGLTFVALQFVPDLGVWVRLILGLIVGGGLLLFAGLVRYRPSGLLWFSIGLHGVLALSFAAISLLPLQSSTSLGLDNALKRTRGWDQAAKDVFGIARSVGATAVLVDEREAWHGLDYYGRDRSIPLLSWRRYGVPKSFSETQPLAPPLDQRVLIASIHPGMRPMLRSEFETFEPAGEISVPLGKRSNGCPLSRTFVLYVASGFKPQVHDADWEAQFEGQTEFPPAPCPAKPETDGQ</sequence>
<dbReference type="PATRIC" id="fig|1280952.3.peg.369"/>
<reference evidence="10 11" key="1">
    <citation type="journal article" date="2014" name="Antonie Van Leeuwenhoek">
        <title>Hyphomonas beringensis sp. nov. and Hyphomonas chukchiensis sp. nov., isolated from surface seawater of the Bering Sea and Chukchi Sea.</title>
        <authorList>
            <person name="Li C."/>
            <person name="Lai Q."/>
            <person name="Li G."/>
            <person name="Dong C."/>
            <person name="Wang J."/>
            <person name="Liao Y."/>
            <person name="Shao Z."/>
        </authorList>
    </citation>
    <scope>NUCLEOTIDE SEQUENCE [LARGE SCALE GENOMIC DNA]</scope>
    <source>
        <strain evidence="10 11">VP2</strain>
    </source>
</reference>
<feature type="transmembrane region" description="Helical" evidence="8">
    <location>
        <begin position="255"/>
        <end position="273"/>
    </location>
</feature>
<dbReference type="GO" id="GO:0016763">
    <property type="term" value="F:pentosyltransferase activity"/>
    <property type="evidence" value="ECO:0007669"/>
    <property type="project" value="TreeGrafter"/>
</dbReference>
<dbReference type="GO" id="GO:0005886">
    <property type="term" value="C:plasma membrane"/>
    <property type="evidence" value="ECO:0007669"/>
    <property type="project" value="UniProtKB-SubCell"/>
</dbReference>
<gene>
    <name evidence="10" type="ORF">HJA_01815</name>
</gene>
<feature type="domain" description="Glycosyltransferase RgtA/B/C/D-like" evidence="9">
    <location>
        <begin position="58"/>
        <end position="219"/>
    </location>
</feature>
<dbReference type="PANTHER" id="PTHR33908">
    <property type="entry name" value="MANNOSYLTRANSFERASE YKCB-RELATED"/>
    <property type="match status" value="1"/>
</dbReference>
<dbReference type="InterPro" id="IPR050297">
    <property type="entry name" value="LipidA_mod_glycosyltrf_83"/>
</dbReference>
<feature type="transmembrane region" description="Helical" evidence="8">
    <location>
        <begin position="156"/>
        <end position="189"/>
    </location>
</feature>
<proteinExistence type="predicted"/>
<keyword evidence="4" id="KW-0808">Transferase</keyword>
<feature type="transmembrane region" description="Helical" evidence="8">
    <location>
        <begin position="384"/>
        <end position="407"/>
    </location>
</feature>
<feature type="transmembrane region" description="Helical" evidence="8">
    <location>
        <begin position="111"/>
        <end position="129"/>
    </location>
</feature>
<feature type="transmembrane region" description="Helical" evidence="8">
    <location>
        <begin position="357"/>
        <end position="377"/>
    </location>
</feature>
<evidence type="ECO:0000259" key="9">
    <source>
        <dbReference type="Pfam" id="PF13231"/>
    </source>
</evidence>
<dbReference type="OrthoDB" id="9811222at2"/>
<accession>A0A059FKN7</accession>
<dbReference type="PANTHER" id="PTHR33908:SF11">
    <property type="entry name" value="MEMBRANE PROTEIN"/>
    <property type="match status" value="1"/>
</dbReference>
<evidence type="ECO:0000313" key="11">
    <source>
        <dbReference type="Proteomes" id="UP000024816"/>
    </source>
</evidence>
<evidence type="ECO:0000256" key="6">
    <source>
        <dbReference type="ARBA" id="ARBA00022989"/>
    </source>
</evidence>
<feature type="transmembrane region" description="Helical" evidence="8">
    <location>
        <begin position="196"/>
        <end position="219"/>
    </location>
</feature>
<protein>
    <recommendedName>
        <fullName evidence="9">Glycosyltransferase RgtA/B/C/D-like domain-containing protein</fullName>
    </recommendedName>
</protein>
<dbReference type="Proteomes" id="UP000024816">
    <property type="component" value="Unassembled WGS sequence"/>
</dbReference>
<evidence type="ECO:0000256" key="7">
    <source>
        <dbReference type="ARBA" id="ARBA00023136"/>
    </source>
</evidence>
<name>A0A059FKN7_9PROT</name>
<dbReference type="eggNOG" id="COG1807">
    <property type="taxonomic scope" value="Bacteria"/>
</dbReference>
<feature type="transmembrane region" description="Helical" evidence="8">
    <location>
        <begin position="310"/>
        <end position="328"/>
    </location>
</feature>